<feature type="compositionally biased region" description="Polar residues" evidence="8">
    <location>
        <begin position="15"/>
        <end position="31"/>
    </location>
</feature>
<name>A0ABS7UIS1_9ACTN</name>
<evidence type="ECO:0000256" key="2">
    <source>
        <dbReference type="ARBA" id="ARBA00022448"/>
    </source>
</evidence>
<feature type="transmembrane region" description="Helical" evidence="9">
    <location>
        <begin position="308"/>
        <end position="326"/>
    </location>
</feature>
<dbReference type="PANTHER" id="PTHR32196:SF21">
    <property type="entry name" value="ABC TRANSPORTER PERMEASE PROTEIN YPHD-RELATED"/>
    <property type="match status" value="1"/>
</dbReference>
<evidence type="ECO:0000256" key="7">
    <source>
        <dbReference type="ARBA" id="ARBA00023136"/>
    </source>
</evidence>
<keyword evidence="5 9" id="KW-0812">Transmembrane</keyword>
<feature type="transmembrane region" description="Helical" evidence="9">
    <location>
        <begin position="159"/>
        <end position="178"/>
    </location>
</feature>
<keyword evidence="6 9" id="KW-1133">Transmembrane helix</keyword>
<proteinExistence type="predicted"/>
<keyword evidence="11" id="KW-1185">Reference proteome</keyword>
<evidence type="ECO:0000256" key="8">
    <source>
        <dbReference type="SAM" id="MobiDB-lite"/>
    </source>
</evidence>
<evidence type="ECO:0000313" key="11">
    <source>
        <dbReference type="Proteomes" id="UP000780875"/>
    </source>
</evidence>
<keyword evidence="2" id="KW-0813">Transport</keyword>
<dbReference type="Proteomes" id="UP000780875">
    <property type="component" value="Unassembled WGS sequence"/>
</dbReference>
<evidence type="ECO:0000256" key="1">
    <source>
        <dbReference type="ARBA" id="ARBA00004651"/>
    </source>
</evidence>
<keyword evidence="3" id="KW-1003">Cell membrane</keyword>
<dbReference type="EMBL" id="JAIQZJ010000020">
    <property type="protein sequence ID" value="MBZ5740935.1"/>
    <property type="molecule type" value="Genomic_DNA"/>
</dbReference>
<reference evidence="10 11" key="1">
    <citation type="submission" date="2021-09" db="EMBL/GenBank/DDBJ databases">
        <title>Whole genome sequence of Nocardioides sp. GBK3QG-3.</title>
        <authorList>
            <person name="Tuo L."/>
        </authorList>
    </citation>
    <scope>NUCLEOTIDE SEQUENCE [LARGE SCALE GENOMIC DNA]</scope>
    <source>
        <strain evidence="10 11">GBK3QG-3</strain>
    </source>
</reference>
<dbReference type="RefSeq" id="WP_224125236.1">
    <property type="nucleotide sequence ID" value="NZ_JAIQZJ010000020.1"/>
</dbReference>
<feature type="transmembrane region" description="Helical" evidence="9">
    <location>
        <begin position="128"/>
        <end position="147"/>
    </location>
</feature>
<feature type="transmembrane region" description="Helical" evidence="9">
    <location>
        <begin position="249"/>
        <end position="270"/>
    </location>
</feature>
<comment type="caution">
    <text evidence="10">The sequence shown here is derived from an EMBL/GenBank/DDBJ whole genome shotgun (WGS) entry which is preliminary data.</text>
</comment>
<evidence type="ECO:0000256" key="4">
    <source>
        <dbReference type="ARBA" id="ARBA00022519"/>
    </source>
</evidence>
<feature type="region of interest" description="Disordered" evidence="8">
    <location>
        <begin position="1"/>
        <end position="36"/>
    </location>
</feature>
<sequence length="357" mass="36928">MSITNEPVTQEAAAMTNTEQSTPAESAATSTGRHRPSSHSFLGFAERYALLGLFVLICIVFTLNPTSGDVFASMNNVNAVLRGQTAVAMIALAAVFPLVTGNIDFSLGATCASSMVLSAGLMSNHGTPLLVCVVVCVAFGALVGLFNGVMVTRFRLDPFVTTLGVATLLGGVIQWYTGGQTIYQGISTTLTDFSYSKIAGLPQVTAIVVVIAVVAWYLLAQTPFGRSLYAIGSNPESAKLVGLPVRRNVMLTFVLGGTIAGAAGLLRLAVQGSATSDSGTSLLFPALAAVFLGATAIRPGFFNVVGTMIGVLFVSFSVSGLTLSGVDSAVQYVFNGAALLVAVGFSTYLGIRRRARG</sequence>
<feature type="transmembrane region" description="Helical" evidence="9">
    <location>
        <begin position="48"/>
        <end position="67"/>
    </location>
</feature>
<gene>
    <name evidence="10" type="ORF">K8U61_22400</name>
</gene>
<feature type="transmembrane region" description="Helical" evidence="9">
    <location>
        <begin position="332"/>
        <end position="351"/>
    </location>
</feature>
<dbReference type="Pfam" id="PF02653">
    <property type="entry name" value="BPD_transp_2"/>
    <property type="match status" value="1"/>
</dbReference>
<comment type="subcellular location">
    <subcellularLocation>
        <location evidence="1">Cell membrane</location>
        <topology evidence="1">Multi-pass membrane protein</topology>
    </subcellularLocation>
</comment>
<dbReference type="CDD" id="cd06579">
    <property type="entry name" value="TM_PBP1_transp_AraH_like"/>
    <property type="match status" value="1"/>
</dbReference>
<dbReference type="PANTHER" id="PTHR32196">
    <property type="entry name" value="ABC TRANSPORTER PERMEASE PROTEIN YPHD-RELATED-RELATED"/>
    <property type="match status" value="1"/>
</dbReference>
<evidence type="ECO:0000313" key="10">
    <source>
        <dbReference type="EMBL" id="MBZ5740935.1"/>
    </source>
</evidence>
<evidence type="ECO:0000256" key="9">
    <source>
        <dbReference type="SAM" id="Phobius"/>
    </source>
</evidence>
<evidence type="ECO:0000256" key="3">
    <source>
        <dbReference type="ARBA" id="ARBA00022475"/>
    </source>
</evidence>
<protein>
    <submittedName>
        <fullName evidence="10">ABC transporter permease</fullName>
    </submittedName>
</protein>
<dbReference type="InterPro" id="IPR001851">
    <property type="entry name" value="ABC_transp_permease"/>
</dbReference>
<organism evidence="10 11">
    <name type="scientific">Nocardioides mangrovi</name>
    <dbReference type="NCBI Taxonomy" id="2874580"/>
    <lineage>
        <taxon>Bacteria</taxon>
        <taxon>Bacillati</taxon>
        <taxon>Actinomycetota</taxon>
        <taxon>Actinomycetes</taxon>
        <taxon>Propionibacteriales</taxon>
        <taxon>Nocardioidaceae</taxon>
        <taxon>Nocardioides</taxon>
    </lineage>
</organism>
<feature type="transmembrane region" description="Helical" evidence="9">
    <location>
        <begin position="79"/>
        <end position="98"/>
    </location>
</feature>
<evidence type="ECO:0000256" key="6">
    <source>
        <dbReference type="ARBA" id="ARBA00022989"/>
    </source>
</evidence>
<feature type="transmembrane region" description="Helical" evidence="9">
    <location>
        <begin position="198"/>
        <end position="219"/>
    </location>
</feature>
<accession>A0ABS7UIS1</accession>
<keyword evidence="7 9" id="KW-0472">Membrane</keyword>
<feature type="transmembrane region" description="Helical" evidence="9">
    <location>
        <begin position="282"/>
        <end position="301"/>
    </location>
</feature>
<evidence type="ECO:0000256" key="5">
    <source>
        <dbReference type="ARBA" id="ARBA00022692"/>
    </source>
</evidence>
<keyword evidence="4" id="KW-0997">Cell inner membrane</keyword>